<reference evidence="2 3" key="1">
    <citation type="submission" date="2024-02" db="EMBL/GenBank/DDBJ databases">
        <authorList>
            <person name="Chen Y."/>
            <person name="Shah S."/>
            <person name="Dougan E. K."/>
            <person name="Thang M."/>
            <person name="Chan C."/>
        </authorList>
    </citation>
    <scope>NUCLEOTIDE SEQUENCE [LARGE SCALE GENOMIC DNA]</scope>
</reference>
<organism evidence="2 3">
    <name type="scientific">Durusdinium trenchii</name>
    <dbReference type="NCBI Taxonomy" id="1381693"/>
    <lineage>
        <taxon>Eukaryota</taxon>
        <taxon>Sar</taxon>
        <taxon>Alveolata</taxon>
        <taxon>Dinophyceae</taxon>
        <taxon>Suessiales</taxon>
        <taxon>Symbiodiniaceae</taxon>
        <taxon>Durusdinium</taxon>
    </lineage>
</organism>
<sequence length="340" mass="39002">MWIPQVHFFDIIHDYDAEIDFHALGLGGRQFKLCELSSQARKGSSKAIPVEDKEDDDIDAGFDYILKFGPRSKSPLGRSILMAQARFNKVHFEVEAEPCIRFTPEIDFLRGEPGSVVMGDFLDDATLSTLSIKLVKAFLDVGLYESMCWARWGATKWVQNEPRAAADNSYDDRVDLPESFIPQIPFTVFYDMVKKAFAELASRPHMDAVFKRACFLLNTKEHMYSGINQEPVERKTMPVSEFLTAEGKKQYGLFKEGCKEVPDDWEEDLAKEQEWLASVMSKVYSMRKNGEREERDRVKLREALFGPQPKTKTSTEKAVAAKREIEEECKDRFHQKKAKA</sequence>
<comment type="caution">
    <text evidence="2">The sequence shown here is derived from an EMBL/GenBank/DDBJ whole genome shotgun (WGS) entry which is preliminary data.</text>
</comment>
<evidence type="ECO:0008006" key="4">
    <source>
        <dbReference type="Google" id="ProtNLM"/>
    </source>
</evidence>
<dbReference type="EMBL" id="CAXAMN010005557">
    <property type="protein sequence ID" value="CAK9014267.1"/>
    <property type="molecule type" value="Genomic_DNA"/>
</dbReference>
<name>A0ABP0JIK9_9DINO</name>
<evidence type="ECO:0000313" key="2">
    <source>
        <dbReference type="EMBL" id="CAK9014267.1"/>
    </source>
</evidence>
<dbReference type="Proteomes" id="UP001642484">
    <property type="component" value="Unassembled WGS sequence"/>
</dbReference>
<evidence type="ECO:0000313" key="3">
    <source>
        <dbReference type="Proteomes" id="UP001642484"/>
    </source>
</evidence>
<evidence type="ECO:0000313" key="1">
    <source>
        <dbReference type="EMBL" id="CAK9009243.1"/>
    </source>
</evidence>
<accession>A0ABP0JIK9</accession>
<gene>
    <name evidence="2" type="ORF">CCMP2556_LOCUS11606</name>
    <name evidence="1" type="ORF">CCMP2556_LOCUS9568</name>
</gene>
<protein>
    <recommendedName>
        <fullName evidence="4">RNA-directed RNA polymerase</fullName>
    </recommendedName>
</protein>
<dbReference type="EMBL" id="CAXAMN010004446">
    <property type="protein sequence ID" value="CAK9009243.1"/>
    <property type="molecule type" value="Genomic_DNA"/>
</dbReference>
<proteinExistence type="predicted"/>
<keyword evidence="3" id="KW-1185">Reference proteome</keyword>